<dbReference type="EMBL" id="JAAWWK010000004">
    <property type="protein sequence ID" value="NKI18213.1"/>
    <property type="molecule type" value="Genomic_DNA"/>
</dbReference>
<proteinExistence type="predicted"/>
<keyword evidence="1" id="KW-1133">Transmembrane helix</keyword>
<name>A0ABX1GII1_9GAMM</name>
<organism evidence="2 3">
    <name type="scientific">Spongiibacter thalassae</name>
    <dbReference type="NCBI Taxonomy" id="2721624"/>
    <lineage>
        <taxon>Bacteria</taxon>
        <taxon>Pseudomonadati</taxon>
        <taxon>Pseudomonadota</taxon>
        <taxon>Gammaproteobacteria</taxon>
        <taxon>Cellvibrionales</taxon>
        <taxon>Spongiibacteraceae</taxon>
        <taxon>Spongiibacter</taxon>
    </lineage>
</organism>
<sequence>MFRDKKWWYGRVESGFGSTENYVVALRNMEYSIVPVPVGNNIFQVIGAGGSPPYKFSMSITENERRCIQVRGNAASMSMALIPILGFMIPSFVANEVECPGAEQLSNYELVSPTL</sequence>
<comment type="caution">
    <text evidence="2">The sequence shown here is derived from an EMBL/GenBank/DDBJ whole genome shotgun (WGS) entry which is preliminary data.</text>
</comment>
<reference evidence="2 3" key="1">
    <citation type="submission" date="2020-04" db="EMBL/GenBank/DDBJ databases">
        <authorList>
            <person name="Yoon J."/>
        </authorList>
    </citation>
    <scope>NUCLEOTIDE SEQUENCE [LARGE SCALE GENOMIC DNA]</scope>
    <source>
        <strain evidence="2 3">KMU-166</strain>
    </source>
</reference>
<gene>
    <name evidence="2" type="ORF">HCU74_12430</name>
</gene>
<keyword evidence="1" id="KW-0812">Transmembrane</keyword>
<dbReference type="RefSeq" id="WP_168450735.1">
    <property type="nucleotide sequence ID" value="NZ_JAAWWK010000004.1"/>
</dbReference>
<protein>
    <submittedName>
        <fullName evidence="2">Uncharacterized protein</fullName>
    </submittedName>
</protein>
<accession>A0ABX1GII1</accession>
<keyword evidence="3" id="KW-1185">Reference proteome</keyword>
<evidence type="ECO:0000313" key="3">
    <source>
        <dbReference type="Proteomes" id="UP000765845"/>
    </source>
</evidence>
<feature type="transmembrane region" description="Helical" evidence="1">
    <location>
        <begin position="74"/>
        <end position="93"/>
    </location>
</feature>
<evidence type="ECO:0000256" key="1">
    <source>
        <dbReference type="SAM" id="Phobius"/>
    </source>
</evidence>
<keyword evidence="1" id="KW-0472">Membrane</keyword>
<evidence type="ECO:0000313" key="2">
    <source>
        <dbReference type="EMBL" id="NKI18213.1"/>
    </source>
</evidence>
<dbReference type="Proteomes" id="UP000765845">
    <property type="component" value="Unassembled WGS sequence"/>
</dbReference>